<comment type="caution">
    <text evidence="3">The sequence shown here is derived from an EMBL/GenBank/DDBJ whole genome shotgun (WGS) entry which is preliminary data.</text>
</comment>
<dbReference type="GO" id="GO:0016787">
    <property type="term" value="F:hydrolase activity"/>
    <property type="evidence" value="ECO:0007669"/>
    <property type="project" value="UniProtKB-KW"/>
</dbReference>
<evidence type="ECO:0000256" key="1">
    <source>
        <dbReference type="ARBA" id="ARBA00023239"/>
    </source>
</evidence>
<dbReference type="Pfam" id="PF04909">
    <property type="entry name" value="Amidohydro_2"/>
    <property type="match status" value="1"/>
</dbReference>
<dbReference type="Proteomes" id="UP000445696">
    <property type="component" value="Unassembled WGS sequence"/>
</dbReference>
<evidence type="ECO:0000313" key="4">
    <source>
        <dbReference type="Proteomes" id="UP000445696"/>
    </source>
</evidence>
<dbReference type="InterPro" id="IPR032466">
    <property type="entry name" value="Metal_Hydrolase"/>
</dbReference>
<dbReference type="GO" id="GO:0016831">
    <property type="term" value="F:carboxy-lyase activity"/>
    <property type="evidence" value="ECO:0007669"/>
    <property type="project" value="InterPro"/>
</dbReference>
<keyword evidence="3" id="KW-0378">Hydrolase</keyword>
<gene>
    <name evidence="3" type="ORF">GQF03_01050</name>
</gene>
<name>A0A845M760_9PROT</name>
<dbReference type="InterPro" id="IPR032465">
    <property type="entry name" value="ACMSD"/>
</dbReference>
<evidence type="ECO:0000313" key="3">
    <source>
        <dbReference type="EMBL" id="MZR20913.1"/>
    </source>
</evidence>
<keyword evidence="1" id="KW-0456">Lyase</keyword>
<protein>
    <submittedName>
        <fullName evidence="3">Amidohydrolase family protein</fullName>
    </submittedName>
</protein>
<dbReference type="Gene3D" id="3.20.20.140">
    <property type="entry name" value="Metal-dependent hydrolases"/>
    <property type="match status" value="1"/>
</dbReference>
<dbReference type="EMBL" id="WTVA01000001">
    <property type="protein sequence ID" value="MZR20913.1"/>
    <property type="molecule type" value="Genomic_DNA"/>
</dbReference>
<organism evidence="3 4">
    <name type="scientific">Sneathiella chungangensis</name>
    <dbReference type="NCBI Taxonomy" id="1418234"/>
    <lineage>
        <taxon>Bacteria</taxon>
        <taxon>Pseudomonadati</taxon>
        <taxon>Pseudomonadota</taxon>
        <taxon>Alphaproteobacteria</taxon>
        <taxon>Sneathiellales</taxon>
        <taxon>Sneathiellaceae</taxon>
        <taxon>Sneathiella</taxon>
    </lineage>
</organism>
<reference evidence="3 4" key="1">
    <citation type="journal article" date="2014" name="Int. J. Syst. Evol. Microbiol.">
        <title>Sneathiella chungangensis sp. nov., isolated from a marine sand, and emended description of the genus Sneathiella.</title>
        <authorList>
            <person name="Siamphan C."/>
            <person name="Kim H."/>
            <person name="Lee J.S."/>
            <person name="Kim W."/>
        </authorList>
    </citation>
    <scope>NUCLEOTIDE SEQUENCE [LARGE SCALE GENOMIC DNA]</scope>
    <source>
        <strain evidence="3 4">KCTC 32476</strain>
    </source>
</reference>
<proteinExistence type="predicted"/>
<sequence length="284" mass="32088">MIIDYGATPPVPQLKLTSQEHLENYRRVYASSEKASGRHTPEANLENYLKECDTQDIEHVVIKARDVETTFGGRVRNEDVAEFCNSNGDRFIGFAGVDPNKGMVAVRELEYAVRELGLQGLNLQCFENQLAIDDRKMYPVYAKCVELDIPVNIHVGVNFSLKSSPEFGRPEMLDRVMCDFPELRVCASPPGWPWVLELLSVAWRQPNLWIGLVAVRPRLLGVAESGYGPLLQYGKTVLKDRMIFGSAYPMQPVGRCIEEILALPMNPEIADLWLYKNAKAFLRL</sequence>
<dbReference type="AlphaFoldDB" id="A0A845M760"/>
<evidence type="ECO:0000259" key="2">
    <source>
        <dbReference type="Pfam" id="PF04909"/>
    </source>
</evidence>
<dbReference type="PANTHER" id="PTHR21240:SF19">
    <property type="entry name" value="CATALYTIC_ HYDROLASE"/>
    <property type="match status" value="1"/>
</dbReference>
<dbReference type="SUPFAM" id="SSF51556">
    <property type="entry name" value="Metallo-dependent hydrolases"/>
    <property type="match status" value="1"/>
</dbReference>
<feature type="domain" description="Amidohydrolase-related" evidence="2">
    <location>
        <begin position="62"/>
        <end position="284"/>
    </location>
</feature>
<dbReference type="PANTHER" id="PTHR21240">
    <property type="entry name" value="2-AMINO-3-CARBOXYLMUCONATE-6-SEMIALDEHYDE DECARBOXYLASE"/>
    <property type="match status" value="1"/>
</dbReference>
<dbReference type="InterPro" id="IPR006680">
    <property type="entry name" value="Amidohydro-rel"/>
</dbReference>
<dbReference type="OrthoDB" id="9799024at2"/>
<accession>A0A845M760</accession>
<keyword evidence="4" id="KW-1185">Reference proteome</keyword>